<dbReference type="GO" id="GO:0003676">
    <property type="term" value="F:nucleic acid binding"/>
    <property type="evidence" value="ECO:0007669"/>
    <property type="project" value="InterPro"/>
</dbReference>
<feature type="non-terminal residue" evidence="3">
    <location>
        <position position="283"/>
    </location>
</feature>
<dbReference type="Proteomes" id="UP001151699">
    <property type="component" value="Chromosome A"/>
</dbReference>
<feature type="domain" description="Retrovirus-related Pol polyprotein from transposon TNT 1-94-like beta-barrel" evidence="2">
    <location>
        <begin position="71"/>
        <end position="153"/>
    </location>
</feature>
<evidence type="ECO:0000259" key="1">
    <source>
        <dbReference type="Pfam" id="PF00098"/>
    </source>
</evidence>
<evidence type="ECO:0008006" key="5">
    <source>
        <dbReference type="Google" id="ProtNLM"/>
    </source>
</evidence>
<dbReference type="InterPro" id="IPR001878">
    <property type="entry name" value="Znf_CCHC"/>
</dbReference>
<evidence type="ECO:0000313" key="4">
    <source>
        <dbReference type="Proteomes" id="UP001151699"/>
    </source>
</evidence>
<reference evidence="3" key="1">
    <citation type="submission" date="2022-07" db="EMBL/GenBank/DDBJ databases">
        <authorList>
            <person name="Trinca V."/>
            <person name="Uliana J.V.C."/>
            <person name="Torres T.T."/>
            <person name="Ward R.J."/>
            <person name="Monesi N."/>
        </authorList>
    </citation>
    <scope>NUCLEOTIDE SEQUENCE</scope>
    <source>
        <strain evidence="3">HSMRA1968</strain>
        <tissue evidence="3">Whole embryos</tissue>
    </source>
</reference>
<name>A0A9Q0NG09_9DIPT</name>
<dbReference type="Pfam" id="PF00098">
    <property type="entry name" value="zf-CCHC"/>
    <property type="match status" value="1"/>
</dbReference>
<gene>
    <name evidence="3" type="ORF">Bhyg_04243</name>
</gene>
<feature type="domain" description="CCHC-type" evidence="1">
    <location>
        <begin position="21"/>
        <end position="36"/>
    </location>
</feature>
<evidence type="ECO:0000313" key="3">
    <source>
        <dbReference type="EMBL" id="KAJ6649011.1"/>
    </source>
</evidence>
<dbReference type="InterPro" id="IPR054722">
    <property type="entry name" value="PolX-like_BBD"/>
</dbReference>
<evidence type="ECO:0000259" key="2">
    <source>
        <dbReference type="Pfam" id="PF22936"/>
    </source>
</evidence>
<comment type="caution">
    <text evidence="3">The sequence shown here is derived from an EMBL/GenBank/DDBJ whole genome shotgun (WGS) entry which is preliminary data.</text>
</comment>
<dbReference type="OrthoDB" id="8029976at2759"/>
<proteinExistence type="predicted"/>
<dbReference type="EMBL" id="WJQU01000001">
    <property type="protein sequence ID" value="KAJ6649011.1"/>
    <property type="molecule type" value="Genomic_DNA"/>
</dbReference>
<dbReference type="Pfam" id="PF22936">
    <property type="entry name" value="Pol_BBD"/>
    <property type="match status" value="1"/>
</dbReference>
<keyword evidence="4" id="KW-1185">Reference proteome</keyword>
<protein>
    <recommendedName>
        <fullName evidence="5">CCHC-type domain-containing protein</fullName>
    </recommendedName>
</protein>
<accession>A0A9Q0NG09</accession>
<dbReference type="GO" id="GO:0008270">
    <property type="term" value="F:zinc ion binding"/>
    <property type="evidence" value="ECO:0007669"/>
    <property type="project" value="InterPro"/>
</dbReference>
<organism evidence="3 4">
    <name type="scientific">Pseudolycoriella hygida</name>
    <dbReference type="NCBI Taxonomy" id="35572"/>
    <lineage>
        <taxon>Eukaryota</taxon>
        <taxon>Metazoa</taxon>
        <taxon>Ecdysozoa</taxon>
        <taxon>Arthropoda</taxon>
        <taxon>Hexapoda</taxon>
        <taxon>Insecta</taxon>
        <taxon>Pterygota</taxon>
        <taxon>Neoptera</taxon>
        <taxon>Endopterygota</taxon>
        <taxon>Diptera</taxon>
        <taxon>Nematocera</taxon>
        <taxon>Sciaroidea</taxon>
        <taxon>Sciaridae</taxon>
        <taxon>Pseudolycoriella</taxon>
    </lineage>
</organism>
<dbReference type="AlphaFoldDB" id="A0A9Q0NG09"/>
<sequence length="283" mass="31674">KQANRKKKCKNSTAPSTSQVQCYSCKQYGHKSFECSVSKKKQHDVSSNFVDKSKSGAFVVSYPGVSNENDWFIDSAASFHMSLRDDWMVNKNPKPIDHIVTANNSSMQVQCSGQVIVNVDRKGVDCEVSIKNVLHIKELLSNLLSVSQLCKKGHNVIFTDEGCEIFDRDLDLVATGRHESLQEARRSEEPSPTEVACYWKKSTLSTVKGLKSKTIDELSNKCTAMKIIDDDIVKQFIQMGIANNREAGVIRYSADSIKRITLYMDHLMLSIPGVSSRGRINSR</sequence>